<reference evidence="11" key="1">
    <citation type="journal article" date="2023" name="Commun. Biol.">
        <title>Genome analysis of Parmales, the sister group of diatoms, reveals the evolutionary specialization of diatoms from phago-mixotrophs to photoautotrophs.</title>
        <authorList>
            <person name="Ban H."/>
            <person name="Sato S."/>
            <person name="Yoshikawa S."/>
            <person name="Yamada K."/>
            <person name="Nakamura Y."/>
            <person name="Ichinomiya M."/>
            <person name="Sato N."/>
            <person name="Blanc-Mathieu R."/>
            <person name="Endo H."/>
            <person name="Kuwata A."/>
            <person name="Ogata H."/>
        </authorList>
    </citation>
    <scope>NUCLEOTIDE SEQUENCE [LARGE SCALE GENOMIC DNA]</scope>
</reference>
<dbReference type="Pfam" id="PF02357">
    <property type="entry name" value="NusG"/>
    <property type="match status" value="1"/>
</dbReference>
<dbReference type="SUPFAM" id="SSF82679">
    <property type="entry name" value="N-utilization substance G protein NusG, N-terminal domain"/>
    <property type="match status" value="1"/>
</dbReference>
<dbReference type="InterPro" id="IPR003034">
    <property type="entry name" value="SAP_dom"/>
</dbReference>
<dbReference type="EMBL" id="BRYA01000832">
    <property type="protein sequence ID" value="GMI33828.1"/>
    <property type="molecule type" value="Genomic_DNA"/>
</dbReference>
<dbReference type="InterPro" id="IPR043425">
    <property type="entry name" value="NusG-like"/>
</dbReference>
<dbReference type="Pfam" id="PF02037">
    <property type="entry name" value="SAP"/>
    <property type="match status" value="1"/>
</dbReference>
<keyword evidence="4" id="KW-0889">Transcription antitermination</keyword>
<evidence type="ECO:0000256" key="6">
    <source>
        <dbReference type="ARBA" id="ARBA00023163"/>
    </source>
</evidence>
<evidence type="ECO:0000256" key="2">
    <source>
        <dbReference type="ARBA" id="ARBA00022528"/>
    </source>
</evidence>
<feature type="compositionally biased region" description="Basic and acidic residues" evidence="7">
    <location>
        <begin position="310"/>
        <end position="359"/>
    </location>
</feature>
<evidence type="ECO:0000256" key="5">
    <source>
        <dbReference type="ARBA" id="ARBA00023015"/>
    </source>
</evidence>
<evidence type="ECO:0000256" key="3">
    <source>
        <dbReference type="ARBA" id="ARBA00022640"/>
    </source>
</evidence>
<keyword evidence="2" id="KW-0150">Chloroplast</keyword>
<evidence type="ECO:0000313" key="11">
    <source>
        <dbReference type="Proteomes" id="UP001165065"/>
    </source>
</evidence>
<feature type="signal peptide" evidence="8">
    <location>
        <begin position="1"/>
        <end position="20"/>
    </location>
</feature>
<dbReference type="OrthoDB" id="200338at2759"/>
<keyword evidence="5" id="KW-0805">Transcription regulation</keyword>
<dbReference type="GO" id="GO:0031564">
    <property type="term" value="P:transcription antitermination"/>
    <property type="evidence" value="ECO:0007669"/>
    <property type="project" value="UniProtKB-KW"/>
</dbReference>
<dbReference type="Gene3D" id="1.10.720.30">
    <property type="entry name" value="SAP domain"/>
    <property type="match status" value="1"/>
</dbReference>
<comment type="subcellular location">
    <subcellularLocation>
        <location evidence="1">Plastid</location>
        <location evidence="1">Chloroplast</location>
    </subcellularLocation>
</comment>
<feature type="region of interest" description="Disordered" evidence="7">
    <location>
        <begin position="255"/>
        <end position="390"/>
    </location>
</feature>
<keyword evidence="6" id="KW-0804">Transcription</keyword>
<dbReference type="InterPro" id="IPR036735">
    <property type="entry name" value="NGN_dom_sf"/>
</dbReference>
<dbReference type="SMART" id="SM00738">
    <property type="entry name" value="NGN"/>
    <property type="match status" value="1"/>
</dbReference>
<dbReference type="SMART" id="SM00739">
    <property type="entry name" value="KOW"/>
    <property type="match status" value="1"/>
</dbReference>
<accession>A0A9W7G5G9</accession>
<dbReference type="SUPFAM" id="SSF50104">
    <property type="entry name" value="Translation proteins SH3-like domain"/>
    <property type="match status" value="1"/>
</dbReference>
<dbReference type="InterPro" id="IPR005824">
    <property type="entry name" value="KOW"/>
</dbReference>
<evidence type="ECO:0000256" key="1">
    <source>
        <dbReference type="ARBA" id="ARBA00004229"/>
    </source>
</evidence>
<feature type="region of interest" description="Disordered" evidence="7">
    <location>
        <begin position="407"/>
        <end position="434"/>
    </location>
</feature>
<dbReference type="InterPro" id="IPR036361">
    <property type="entry name" value="SAP_dom_sf"/>
</dbReference>
<feature type="compositionally biased region" description="Basic and acidic residues" evidence="7">
    <location>
        <begin position="271"/>
        <end position="300"/>
    </location>
</feature>
<protein>
    <recommendedName>
        <fullName evidence="9">SAP domain-containing protein</fullName>
    </recommendedName>
</protein>
<feature type="domain" description="SAP" evidence="9">
    <location>
        <begin position="430"/>
        <end position="463"/>
    </location>
</feature>
<keyword evidence="3" id="KW-0934">Plastid</keyword>
<evidence type="ECO:0000256" key="7">
    <source>
        <dbReference type="SAM" id="MobiDB-lite"/>
    </source>
</evidence>
<organism evidence="10 11">
    <name type="scientific">Triparma columacea</name>
    <dbReference type="NCBI Taxonomy" id="722753"/>
    <lineage>
        <taxon>Eukaryota</taxon>
        <taxon>Sar</taxon>
        <taxon>Stramenopiles</taxon>
        <taxon>Ochrophyta</taxon>
        <taxon>Bolidophyceae</taxon>
        <taxon>Parmales</taxon>
        <taxon>Triparmaceae</taxon>
        <taxon>Triparma</taxon>
    </lineage>
</organism>
<name>A0A9W7G5G9_9STRA</name>
<dbReference type="InterPro" id="IPR008991">
    <property type="entry name" value="Translation_prot_SH3-like_sf"/>
</dbReference>
<comment type="caution">
    <text evidence="10">The sequence shown here is derived from an EMBL/GenBank/DDBJ whole genome shotgun (WGS) entry which is preliminary data.</text>
</comment>
<gene>
    <name evidence="10" type="ORF">TrCOL_g11867</name>
</gene>
<evidence type="ECO:0000256" key="4">
    <source>
        <dbReference type="ARBA" id="ARBA00022814"/>
    </source>
</evidence>
<dbReference type="GO" id="GO:0009507">
    <property type="term" value="C:chloroplast"/>
    <property type="evidence" value="ECO:0007669"/>
    <property type="project" value="UniProtKB-SubCell"/>
</dbReference>
<evidence type="ECO:0000259" key="9">
    <source>
        <dbReference type="PROSITE" id="PS50800"/>
    </source>
</evidence>
<dbReference type="PANTHER" id="PTHR30265">
    <property type="entry name" value="RHO-INTERACTING TRANSCRIPTION TERMINATION FACTOR NUSG"/>
    <property type="match status" value="1"/>
</dbReference>
<evidence type="ECO:0000256" key="8">
    <source>
        <dbReference type="SAM" id="SignalP"/>
    </source>
</evidence>
<proteinExistence type="predicted"/>
<feature type="chain" id="PRO_5040762823" description="SAP domain-containing protein" evidence="8">
    <location>
        <begin position="21"/>
        <end position="463"/>
    </location>
</feature>
<evidence type="ECO:0000313" key="10">
    <source>
        <dbReference type="EMBL" id="GMI33828.1"/>
    </source>
</evidence>
<dbReference type="Proteomes" id="UP001165065">
    <property type="component" value="Unassembled WGS sequence"/>
</dbReference>
<dbReference type="PROSITE" id="PS50800">
    <property type="entry name" value="SAP"/>
    <property type="match status" value="1"/>
</dbReference>
<dbReference type="SMART" id="SM00513">
    <property type="entry name" value="SAP"/>
    <property type="match status" value="1"/>
</dbReference>
<dbReference type="SUPFAM" id="SSF68906">
    <property type="entry name" value="SAP domain"/>
    <property type="match status" value="1"/>
</dbReference>
<dbReference type="PANTHER" id="PTHR30265:SF4">
    <property type="entry name" value="KOW MOTIF FAMILY PROTEIN, EXPRESSED"/>
    <property type="match status" value="1"/>
</dbReference>
<keyword evidence="8" id="KW-0732">Signal</keyword>
<dbReference type="AlphaFoldDB" id="A0A9W7G5G9"/>
<sequence>MRLFLALTLVLANNLAVTTSFFLPAPFLPATSPRFAPSNNLPSVTNTALSMRKFVDLDIKPDDDYGWYIVQCIAGTENNVKAQLQQIVPKTPSAMDYIDKFHVPSRLAGNSHGKKVFMKEQVLYPSYIFVYMKLNEVSYTAIQTVQKVSSFVGPRKPIKGTYGMSIVVPKRLTDKEITTFEGLVEATSVMSQKDQHAFEFEIGEMVVVIDGPHKGETGAVRMVRDGQLVVRFYTYGTMIDTYLDPKVIRKMTDEEAEKGLGGPEVPVNQDDIDRALGRTPRSERMFGERDGGRGERRNFSDRSGGLFGEQRNRRQDRMGRRDGGERRAFSDEEQQNWKDYKGREGRDKRREESKTEKALSGDSDWEIFSKMSAGTQETSKEPEVEVGSNEADEDAFFADLMKELNDSLDDPVEPETKEVPPTQSEGGGDLSKMTVPKLKEICRNKGLKVGGTKAELLERLQEH</sequence>
<dbReference type="Gene3D" id="3.30.70.940">
    <property type="entry name" value="NusG, N-terminal domain"/>
    <property type="match status" value="1"/>
</dbReference>
<keyword evidence="11" id="KW-1185">Reference proteome</keyword>
<dbReference type="GO" id="GO:0006354">
    <property type="term" value="P:DNA-templated transcription elongation"/>
    <property type="evidence" value="ECO:0007669"/>
    <property type="project" value="InterPro"/>
</dbReference>
<dbReference type="InterPro" id="IPR006645">
    <property type="entry name" value="NGN-like_dom"/>
</dbReference>